<evidence type="ECO:0000256" key="1">
    <source>
        <dbReference type="SAM" id="Phobius"/>
    </source>
</evidence>
<dbReference type="InterPro" id="IPR045931">
    <property type="entry name" value="DUF6350"/>
</dbReference>
<keyword evidence="1" id="KW-1133">Transmembrane helix</keyword>
<feature type="transmembrane region" description="Helical" evidence="1">
    <location>
        <begin position="83"/>
        <end position="103"/>
    </location>
</feature>
<name>A0A1R1L6P4_9MICC</name>
<dbReference type="Pfam" id="PF19877">
    <property type="entry name" value="DUF6350"/>
    <property type="match status" value="1"/>
</dbReference>
<dbReference type="AlphaFoldDB" id="A0A1R1L6P4"/>
<dbReference type="STRING" id="554083.BKD30_13815"/>
<dbReference type="RefSeq" id="WP_076705510.1">
    <property type="nucleotide sequence ID" value="NZ_MRDE01000078.1"/>
</dbReference>
<feature type="transmembrane region" description="Helical" evidence="1">
    <location>
        <begin position="148"/>
        <end position="165"/>
    </location>
</feature>
<proteinExistence type="predicted"/>
<feature type="transmembrane region" description="Helical" evidence="1">
    <location>
        <begin position="305"/>
        <end position="326"/>
    </location>
</feature>
<feature type="transmembrane region" description="Helical" evidence="1">
    <location>
        <begin position="200"/>
        <end position="226"/>
    </location>
</feature>
<keyword evidence="3" id="KW-1185">Reference proteome</keyword>
<comment type="caution">
    <text evidence="2">The sequence shown here is derived from an EMBL/GenBank/DDBJ whole genome shotgun (WGS) entry which is preliminary data.</text>
</comment>
<accession>A0A1R1L6P4</accession>
<evidence type="ECO:0008006" key="4">
    <source>
        <dbReference type="Google" id="ProtNLM"/>
    </source>
</evidence>
<dbReference type="Proteomes" id="UP000187085">
    <property type="component" value="Unassembled WGS sequence"/>
</dbReference>
<protein>
    <recommendedName>
        <fullName evidence="4">Integral membrane protein</fullName>
    </recommendedName>
</protein>
<sequence length="443" mass="45304">MKMTLGPRGHRHLPMPLWLQGAVVFLQAALISAVLVLVPVFAAWGAGGFADRSAVSAARLAGQVWLLLHGAPLTVSSGGGTGLFSLIPLGGTLVPLLLAWRGGRRLARASYTDQLWQAVLGALGVYALAGAATAYICSTPEVSVPTPVGALVPLVPVAVGLIAGARREAGSWCRLVGVDTAARIARSSQRSRWAGSYLRSVLRAGCLAVLATLAAGAVLLTVTLAVRWADVITITEALHPGVVGSTALTIGQLSVLPNLAVWAASYASGAGFQLGTGTTVNPFTTDLGALPTVPVLGAVPTSTSALALLTLLIPVVAGMLAGWWFLREAENHLDDWLALRIRVRWVSAPLSTLALAGAVGVVAGLLMGLAARLSGGGIGLGRLTDLGPPVGSTAVLIAAEVAVGVVIGYVVGPWLERQPPLEEVPARDPVSATVEVEDLQPSS</sequence>
<gene>
    <name evidence="2" type="ORF">BKD30_13815</name>
</gene>
<dbReference type="EMBL" id="MRDE01000078">
    <property type="protein sequence ID" value="OMH23210.1"/>
    <property type="molecule type" value="Genomic_DNA"/>
</dbReference>
<reference evidence="2 3" key="1">
    <citation type="submission" date="2016-12" db="EMBL/GenBank/DDBJ databases">
        <title>Draft genome of Tersicoccus phoenicis 1P05MA.</title>
        <authorList>
            <person name="Nakajima Y."/>
            <person name="Yoshizawa S."/>
            <person name="Nakamura K."/>
            <person name="Ogura Y."/>
            <person name="Hayashi T."/>
            <person name="Kogure K."/>
        </authorList>
    </citation>
    <scope>NUCLEOTIDE SEQUENCE [LARGE SCALE GENOMIC DNA]</scope>
    <source>
        <strain evidence="2 3">1p05MA</strain>
    </source>
</reference>
<organism evidence="2 3">
    <name type="scientific">Tersicoccus phoenicis</name>
    <dbReference type="NCBI Taxonomy" id="554083"/>
    <lineage>
        <taxon>Bacteria</taxon>
        <taxon>Bacillati</taxon>
        <taxon>Actinomycetota</taxon>
        <taxon>Actinomycetes</taxon>
        <taxon>Micrococcales</taxon>
        <taxon>Micrococcaceae</taxon>
        <taxon>Tersicoccus</taxon>
    </lineage>
</organism>
<feature type="transmembrane region" description="Helical" evidence="1">
    <location>
        <begin position="346"/>
        <end position="370"/>
    </location>
</feature>
<evidence type="ECO:0000313" key="2">
    <source>
        <dbReference type="EMBL" id="OMH23210.1"/>
    </source>
</evidence>
<feature type="transmembrane region" description="Helical" evidence="1">
    <location>
        <begin position="390"/>
        <end position="411"/>
    </location>
</feature>
<feature type="transmembrane region" description="Helical" evidence="1">
    <location>
        <begin position="115"/>
        <end position="136"/>
    </location>
</feature>
<feature type="transmembrane region" description="Helical" evidence="1">
    <location>
        <begin position="21"/>
        <end position="44"/>
    </location>
</feature>
<evidence type="ECO:0000313" key="3">
    <source>
        <dbReference type="Proteomes" id="UP000187085"/>
    </source>
</evidence>
<keyword evidence="1" id="KW-0472">Membrane</keyword>
<keyword evidence="1" id="KW-0812">Transmembrane</keyword>